<organism evidence="3 4">
    <name type="scientific">Seminavis robusta</name>
    <dbReference type="NCBI Taxonomy" id="568900"/>
    <lineage>
        <taxon>Eukaryota</taxon>
        <taxon>Sar</taxon>
        <taxon>Stramenopiles</taxon>
        <taxon>Ochrophyta</taxon>
        <taxon>Bacillariophyta</taxon>
        <taxon>Bacillariophyceae</taxon>
        <taxon>Bacillariophycidae</taxon>
        <taxon>Naviculales</taxon>
        <taxon>Naviculaceae</taxon>
        <taxon>Seminavis</taxon>
    </lineage>
</organism>
<sequence>MKNLFFALVLFVLTVAQAFSFTPVVAPSKMSGASSKTSLSAGPNIEVVSQPDKDFLEKKGVFSWGTWGCEASKFPWTYDSNESCYLLEGQVTVTPTDDRPPATFGKGDFVTFPAGMSCTWDVSVPVNKHFMFF</sequence>
<feature type="signal peptide" evidence="1">
    <location>
        <begin position="1"/>
        <end position="18"/>
    </location>
</feature>
<accession>A0A9N8DQ13</accession>
<keyword evidence="1" id="KW-0732">Signal</keyword>
<keyword evidence="4" id="KW-1185">Reference proteome</keyword>
<dbReference type="CDD" id="cd02227">
    <property type="entry name" value="cupin_TM1112-like"/>
    <property type="match status" value="1"/>
</dbReference>
<name>A0A9N8DQ13_9STRA</name>
<dbReference type="PANTHER" id="PTHR33271:SF22">
    <property type="entry name" value="OS04G0445200 PROTEIN"/>
    <property type="match status" value="1"/>
</dbReference>
<dbReference type="InterPro" id="IPR008579">
    <property type="entry name" value="UGlyAH_Cupin_dom"/>
</dbReference>
<feature type="chain" id="PRO_5040247007" evidence="1">
    <location>
        <begin position="19"/>
        <end position="133"/>
    </location>
</feature>
<dbReference type="InterPro" id="IPR014710">
    <property type="entry name" value="RmlC-like_jellyroll"/>
</dbReference>
<evidence type="ECO:0000259" key="2">
    <source>
        <dbReference type="Pfam" id="PF05899"/>
    </source>
</evidence>
<gene>
    <name evidence="3" type="ORF">SEMRO_289_G109130.1</name>
</gene>
<proteinExistence type="predicted"/>
<protein>
    <submittedName>
        <fullName evidence="3">Enzyme of the cupin superfamily</fullName>
    </submittedName>
</protein>
<dbReference type="PANTHER" id="PTHR33271">
    <property type="entry name" value="OS04G0445200 PROTEIN"/>
    <property type="match status" value="1"/>
</dbReference>
<reference evidence="3" key="1">
    <citation type="submission" date="2020-06" db="EMBL/GenBank/DDBJ databases">
        <authorList>
            <consortium name="Plant Systems Biology data submission"/>
        </authorList>
    </citation>
    <scope>NUCLEOTIDE SEQUENCE</scope>
    <source>
        <strain evidence="3">D6</strain>
    </source>
</reference>
<feature type="domain" description="(S)-ureidoglycine aminohydrolase cupin" evidence="2">
    <location>
        <begin position="57"/>
        <end position="130"/>
    </location>
</feature>
<dbReference type="InterPro" id="IPR011051">
    <property type="entry name" value="RmlC_Cupin_sf"/>
</dbReference>
<evidence type="ECO:0000313" key="4">
    <source>
        <dbReference type="Proteomes" id="UP001153069"/>
    </source>
</evidence>
<dbReference type="OrthoDB" id="37778at2759"/>
<comment type="caution">
    <text evidence="3">The sequence shown here is derived from an EMBL/GenBank/DDBJ whole genome shotgun (WGS) entry which is preliminary data.</text>
</comment>
<dbReference type="Pfam" id="PF05899">
    <property type="entry name" value="Cupin_3"/>
    <property type="match status" value="1"/>
</dbReference>
<dbReference type="Gene3D" id="2.60.120.10">
    <property type="entry name" value="Jelly Rolls"/>
    <property type="match status" value="1"/>
</dbReference>
<evidence type="ECO:0000313" key="3">
    <source>
        <dbReference type="EMBL" id="CAB9507032.1"/>
    </source>
</evidence>
<dbReference type="EMBL" id="CAICTM010000288">
    <property type="protein sequence ID" value="CAB9507032.1"/>
    <property type="molecule type" value="Genomic_DNA"/>
</dbReference>
<dbReference type="AlphaFoldDB" id="A0A9N8DQ13"/>
<dbReference type="Proteomes" id="UP001153069">
    <property type="component" value="Unassembled WGS sequence"/>
</dbReference>
<dbReference type="SUPFAM" id="SSF51182">
    <property type="entry name" value="RmlC-like cupins"/>
    <property type="match status" value="1"/>
</dbReference>
<evidence type="ECO:0000256" key="1">
    <source>
        <dbReference type="SAM" id="SignalP"/>
    </source>
</evidence>